<organism evidence="1 2">
    <name type="scientific">Trema orientale</name>
    <name type="common">Charcoal tree</name>
    <name type="synonym">Celtis orientalis</name>
    <dbReference type="NCBI Taxonomy" id="63057"/>
    <lineage>
        <taxon>Eukaryota</taxon>
        <taxon>Viridiplantae</taxon>
        <taxon>Streptophyta</taxon>
        <taxon>Embryophyta</taxon>
        <taxon>Tracheophyta</taxon>
        <taxon>Spermatophyta</taxon>
        <taxon>Magnoliopsida</taxon>
        <taxon>eudicotyledons</taxon>
        <taxon>Gunneridae</taxon>
        <taxon>Pentapetalae</taxon>
        <taxon>rosids</taxon>
        <taxon>fabids</taxon>
        <taxon>Rosales</taxon>
        <taxon>Cannabaceae</taxon>
        <taxon>Trema</taxon>
    </lineage>
</organism>
<proteinExistence type="predicted"/>
<sequence length="326" mass="37653">MKNNIGLEGGLDDRVQVIGNEVSVKDDLADKSVMKLNCVIEGEVRSENKGDGYGNDFMVREDNRHGYNDDNKSDEKTKLMATEIRREIEIVELHDTEEIVCVSEKISSMDYDGIFWVDSDNTRRSIMEERVVEYKRLTRREKQLNRLYDPEIPSDVLCMVYGTEVVDKSYSGVYPISENYMLPNFIIRKYIFRTEMEKRPEHFRFDIASNIETWKKWVDEEVVYVYDNLKIVSVALGTAILDTLKALDMALEDEMKKKVKNMGRSFDGFIVMETRSYHSQFLDNGRGIDVIKVMQAAYTNSDTGDHAQSMTRVNVLLCKSLCPTTT</sequence>
<keyword evidence="2" id="KW-1185">Reference proteome</keyword>
<evidence type="ECO:0000313" key="2">
    <source>
        <dbReference type="Proteomes" id="UP000237000"/>
    </source>
</evidence>
<dbReference type="EMBL" id="JXTC01000121">
    <property type="protein sequence ID" value="PON87127.1"/>
    <property type="molecule type" value="Genomic_DNA"/>
</dbReference>
<protein>
    <submittedName>
        <fullName evidence="1">Uncharacterized protein</fullName>
    </submittedName>
</protein>
<dbReference type="InParanoid" id="A0A2P5ENK2"/>
<dbReference type="AlphaFoldDB" id="A0A2P5ENK2"/>
<evidence type="ECO:0000313" key="1">
    <source>
        <dbReference type="EMBL" id="PON87127.1"/>
    </source>
</evidence>
<dbReference type="Proteomes" id="UP000237000">
    <property type="component" value="Unassembled WGS sequence"/>
</dbReference>
<gene>
    <name evidence="1" type="ORF">TorRG33x02_170760</name>
</gene>
<name>A0A2P5ENK2_TREOI</name>
<comment type="caution">
    <text evidence="1">The sequence shown here is derived from an EMBL/GenBank/DDBJ whole genome shotgun (WGS) entry which is preliminary data.</text>
</comment>
<accession>A0A2P5ENK2</accession>
<reference evidence="2" key="1">
    <citation type="submission" date="2016-06" db="EMBL/GenBank/DDBJ databases">
        <title>Parallel loss of symbiosis genes in relatives of nitrogen-fixing non-legume Parasponia.</title>
        <authorList>
            <person name="Van Velzen R."/>
            <person name="Holmer R."/>
            <person name="Bu F."/>
            <person name="Rutten L."/>
            <person name="Van Zeijl A."/>
            <person name="Liu W."/>
            <person name="Santuari L."/>
            <person name="Cao Q."/>
            <person name="Sharma T."/>
            <person name="Shen D."/>
            <person name="Roswanjaya Y."/>
            <person name="Wardhani T."/>
            <person name="Kalhor M.S."/>
            <person name="Jansen J."/>
            <person name="Van den Hoogen J."/>
            <person name="Gungor B."/>
            <person name="Hartog M."/>
            <person name="Hontelez J."/>
            <person name="Verver J."/>
            <person name="Yang W.-C."/>
            <person name="Schijlen E."/>
            <person name="Repin R."/>
            <person name="Schilthuizen M."/>
            <person name="Schranz E."/>
            <person name="Heidstra R."/>
            <person name="Miyata K."/>
            <person name="Fedorova E."/>
            <person name="Kohlen W."/>
            <person name="Bisseling T."/>
            <person name="Smit S."/>
            <person name="Geurts R."/>
        </authorList>
    </citation>
    <scope>NUCLEOTIDE SEQUENCE [LARGE SCALE GENOMIC DNA]</scope>
    <source>
        <strain evidence="2">cv. RG33-2</strain>
    </source>
</reference>